<name>A0A0F9H7J6_9ZZZZ</name>
<feature type="domain" description="Homing endonuclease LAGLIDADG" evidence="1">
    <location>
        <begin position="121"/>
        <end position="274"/>
    </location>
</feature>
<evidence type="ECO:0000313" key="2">
    <source>
        <dbReference type="EMBL" id="KKL98946.1"/>
    </source>
</evidence>
<dbReference type="Pfam" id="PF13560">
    <property type="entry name" value="HTH_31"/>
    <property type="match status" value="1"/>
</dbReference>
<dbReference type="SUPFAM" id="SSF55608">
    <property type="entry name" value="Homing endonucleases"/>
    <property type="match status" value="1"/>
</dbReference>
<organism evidence="2">
    <name type="scientific">marine sediment metagenome</name>
    <dbReference type="NCBI Taxonomy" id="412755"/>
    <lineage>
        <taxon>unclassified sequences</taxon>
        <taxon>metagenomes</taxon>
        <taxon>ecological metagenomes</taxon>
    </lineage>
</organism>
<proteinExistence type="predicted"/>
<dbReference type="AlphaFoldDB" id="A0A0F9H7J6"/>
<gene>
    <name evidence="2" type="ORF">LCGC14_1819360</name>
</gene>
<evidence type="ECO:0000259" key="1">
    <source>
        <dbReference type="Pfam" id="PF03161"/>
    </source>
</evidence>
<dbReference type="Gene3D" id="3.10.28.10">
    <property type="entry name" value="Homing endonucleases"/>
    <property type="match status" value="2"/>
</dbReference>
<dbReference type="Pfam" id="PF03161">
    <property type="entry name" value="LAGLIDADG_2"/>
    <property type="match status" value="1"/>
</dbReference>
<dbReference type="InterPro" id="IPR004860">
    <property type="entry name" value="LAGLIDADG_dom"/>
</dbReference>
<sequence>MKAPIDQVCELYGSGLSQNEVARQLGCSRSLVDKVMRENKIRSRSFVEACTNRIEVSDELRQTVVDAYVSGIPFPDILVVHSVTEKVLRRLLRGVRRSISESNRVVTQRRKHNLSQEQLDLIYGTLLGDASLVVDGHSITYSTSHCDRQRGYIDHIRSTIGHGSVSSVVQKSGFSPGSIYHHFHYRNKGALRDIWDVVMVGGKKTVNPKWVKRLTPAAVAYWFMDDGSSVWVGVRKNYVRISFATYSFSHKEVELLCGKLHHFGLKASIDLSTSSRHGTGLSVRISQSDSLRFMRMVNPTVQLVSCMAYKLKYPDYRRDSFLHMG</sequence>
<dbReference type="GO" id="GO:0004519">
    <property type="term" value="F:endonuclease activity"/>
    <property type="evidence" value="ECO:0007669"/>
    <property type="project" value="InterPro"/>
</dbReference>
<dbReference type="InterPro" id="IPR027434">
    <property type="entry name" value="Homing_endonucl"/>
</dbReference>
<dbReference type="Gene3D" id="1.10.10.60">
    <property type="entry name" value="Homeodomain-like"/>
    <property type="match status" value="1"/>
</dbReference>
<comment type="caution">
    <text evidence="2">The sequence shown here is derived from an EMBL/GenBank/DDBJ whole genome shotgun (WGS) entry which is preliminary data.</text>
</comment>
<protein>
    <recommendedName>
        <fullName evidence="1">Homing endonuclease LAGLIDADG domain-containing protein</fullName>
    </recommendedName>
</protein>
<accession>A0A0F9H7J6</accession>
<reference evidence="2" key="1">
    <citation type="journal article" date="2015" name="Nature">
        <title>Complex archaea that bridge the gap between prokaryotes and eukaryotes.</title>
        <authorList>
            <person name="Spang A."/>
            <person name="Saw J.H."/>
            <person name="Jorgensen S.L."/>
            <person name="Zaremba-Niedzwiedzka K."/>
            <person name="Martijn J."/>
            <person name="Lind A.E."/>
            <person name="van Eijk R."/>
            <person name="Schleper C."/>
            <person name="Guy L."/>
            <person name="Ettema T.J."/>
        </authorList>
    </citation>
    <scope>NUCLEOTIDE SEQUENCE</scope>
</reference>
<dbReference type="EMBL" id="LAZR01017792">
    <property type="protein sequence ID" value="KKL98946.1"/>
    <property type="molecule type" value="Genomic_DNA"/>
</dbReference>